<evidence type="ECO:0000313" key="2">
    <source>
        <dbReference type="Proteomes" id="UP000190064"/>
    </source>
</evidence>
<keyword evidence="2" id="KW-1185">Reference proteome</keyword>
<proteinExistence type="predicted"/>
<dbReference type="InterPro" id="IPR045508">
    <property type="entry name" value="DUF6482"/>
</dbReference>
<dbReference type="AlphaFoldDB" id="A0A1T1HFV6"/>
<gene>
    <name evidence="1" type="ORF">BTA35_0203775</name>
</gene>
<name>A0A1T1HFV6_OCELI</name>
<evidence type="ECO:0000313" key="1">
    <source>
        <dbReference type="EMBL" id="OOV88620.1"/>
    </source>
</evidence>
<accession>A0A1T1HFV6</accession>
<dbReference type="EMBL" id="MTSD02000001">
    <property type="protein sequence ID" value="OOV88620.1"/>
    <property type="molecule type" value="Genomic_DNA"/>
</dbReference>
<dbReference type="Proteomes" id="UP000190064">
    <property type="component" value="Unassembled WGS sequence"/>
</dbReference>
<dbReference type="STRING" id="966.BTA35_0203775"/>
<organism evidence="1 2">
    <name type="scientific">Oceanospirillum linum</name>
    <dbReference type="NCBI Taxonomy" id="966"/>
    <lineage>
        <taxon>Bacteria</taxon>
        <taxon>Pseudomonadati</taxon>
        <taxon>Pseudomonadota</taxon>
        <taxon>Gammaproteobacteria</taxon>
        <taxon>Oceanospirillales</taxon>
        <taxon>Oceanospirillaceae</taxon>
        <taxon>Oceanospirillum</taxon>
    </lineage>
</organism>
<protein>
    <submittedName>
        <fullName evidence="1">Uncharacterized protein</fullName>
    </submittedName>
</protein>
<comment type="caution">
    <text evidence="1">The sequence shown here is derived from an EMBL/GenBank/DDBJ whole genome shotgun (WGS) entry which is preliminary data.</text>
</comment>
<sequence length="98" mass="11403">MIMKMTELHHLLEQHPATEIQIQSHHEGVYFTVEISHNEETYRLHGHKDKPLVFRDEESARNMLQQVGIEHVKSRRILSHFSALAQPVVSSGWRAQIA</sequence>
<dbReference type="Pfam" id="PF20090">
    <property type="entry name" value="DUF6482"/>
    <property type="match status" value="1"/>
</dbReference>
<reference evidence="1" key="1">
    <citation type="submission" date="2017-02" db="EMBL/GenBank/DDBJ databases">
        <title>Draft Genome Sequence of the Salt Water Bacterium Oceanospirillum linum ATCC 11336.</title>
        <authorList>
            <person name="Trachtenberg A.M."/>
            <person name="Carney J.G."/>
            <person name="Linnane J.D."/>
            <person name="Rheaume B.A."/>
            <person name="Pitts N.L."/>
            <person name="Mykles D.L."/>
            <person name="Maclea K.S."/>
        </authorList>
    </citation>
    <scope>NUCLEOTIDE SEQUENCE [LARGE SCALE GENOMIC DNA]</scope>
    <source>
        <strain evidence="1">ATCC 11336</strain>
    </source>
</reference>